<dbReference type="AlphaFoldDB" id="A0A2X0LQ48"/>
<accession>A0A2X0LQ48</accession>
<organism evidence="2 3">
    <name type="scientific">Microbotryum saponariae</name>
    <dbReference type="NCBI Taxonomy" id="289078"/>
    <lineage>
        <taxon>Eukaryota</taxon>
        <taxon>Fungi</taxon>
        <taxon>Dikarya</taxon>
        <taxon>Basidiomycota</taxon>
        <taxon>Pucciniomycotina</taxon>
        <taxon>Microbotryomycetes</taxon>
        <taxon>Microbotryales</taxon>
        <taxon>Microbotryaceae</taxon>
        <taxon>Microbotryum</taxon>
    </lineage>
</organism>
<gene>
    <name evidence="2" type="ORF">BZ3500_MVSOF-1268-A1-R1_CHR8-1G09803</name>
</gene>
<keyword evidence="1" id="KW-1133">Transmembrane helix</keyword>
<feature type="transmembrane region" description="Helical" evidence="1">
    <location>
        <begin position="548"/>
        <end position="568"/>
    </location>
</feature>
<name>A0A2X0LQ48_9BASI</name>
<feature type="transmembrane region" description="Helical" evidence="1">
    <location>
        <begin position="524"/>
        <end position="542"/>
    </location>
</feature>
<feature type="transmembrane region" description="Helical" evidence="1">
    <location>
        <begin position="610"/>
        <end position="636"/>
    </location>
</feature>
<feature type="transmembrane region" description="Helical" evidence="1">
    <location>
        <begin position="656"/>
        <end position="677"/>
    </location>
</feature>
<evidence type="ECO:0000313" key="2">
    <source>
        <dbReference type="EMBL" id="SCZ95795.1"/>
    </source>
</evidence>
<sequence length="756" mass="84657">MSVNSFGLLPTHGRAPGSCDQAAYEPALRTDHDAETIQAFQAQQEQEWIKIDYARLYSQLKLVRSVKAIRYVAIMVVILLGAGVVVAATLAAQFYLGIVGRVPTFSARLASRTTPTDQRVVTMFGPKSSGGLDHFDLGVMIWHRKGVKPLKDPNYQDAGEAPGLSIWMFEDKGRVYGELGYALKANSNGSVNAWEPVFQGRVLKHASISTPHSTVVPITIPGPFITDLAQNPWSELVATFTMLPTSNDEKSVMSTQDAVFKSSRPLDSYGSNHSWPLAWIDPFDSVGESTPLDSFLAHTGAGYSLKRYEMNFTDIDSTKGPIFDLHLITSTTLTAAKDYPTYELGDFEKVMRRLEESKIQCRRLGWWNPECTRSFRRDGHFENVIKLDSSKDTPWRYGPFMTTGLSAISKTHQVALPRIELNSTTIAEDFRFDWRLGWSPLSPAKMAIAARLLPEWSTHSVDPFGYKPHERDYLEVFHSFVGQNFNPRAHPITRTAVGFLAIILHYLSVPLLLHYWFVRSHAGGTSTAMFILSYGNMGWMMIQSLYEWWEVVMVWFILKIVVHALLLLRQLTLIARLEVRFENFVPAAIRFRPSSKLEQETREVDGQISWVCQVAFVATCFICIHFGGSAVPRIVHSPMYQGSTDDVPLWFGRSKGITRAFLIGGSLESSLWLLAALSQIRLNYKLRSYGAEYRTTAYLSAAALVLSRISSLFIGWFGPAAATSHFTLWDLISMTVVLSLAVQASSYPGIPGKLMD</sequence>
<proteinExistence type="predicted"/>
<feature type="transmembrane region" description="Helical" evidence="1">
    <location>
        <begin position="496"/>
        <end position="517"/>
    </location>
</feature>
<reference evidence="3" key="1">
    <citation type="submission" date="2016-10" db="EMBL/GenBank/DDBJ databases">
        <authorList>
            <person name="Jeantristanb JTB J.-T."/>
            <person name="Ricardo R."/>
        </authorList>
    </citation>
    <scope>NUCLEOTIDE SEQUENCE [LARGE SCALE GENOMIC DNA]</scope>
</reference>
<feature type="transmembrane region" description="Helical" evidence="1">
    <location>
        <begin position="698"/>
        <end position="719"/>
    </location>
</feature>
<dbReference type="EMBL" id="FMWP01000087">
    <property type="protein sequence ID" value="SCZ95795.1"/>
    <property type="molecule type" value="Genomic_DNA"/>
</dbReference>
<keyword evidence="3" id="KW-1185">Reference proteome</keyword>
<dbReference type="OrthoDB" id="2548253at2759"/>
<protein>
    <submittedName>
        <fullName evidence="2">BZ3500_MvSof-1268-A1-R1_Chr8-1g09803 protein</fullName>
    </submittedName>
</protein>
<keyword evidence="1" id="KW-0472">Membrane</keyword>
<keyword evidence="1" id="KW-0812">Transmembrane</keyword>
<evidence type="ECO:0000313" key="3">
    <source>
        <dbReference type="Proteomes" id="UP000249723"/>
    </source>
</evidence>
<dbReference type="Proteomes" id="UP000249723">
    <property type="component" value="Unassembled WGS sequence"/>
</dbReference>
<evidence type="ECO:0000256" key="1">
    <source>
        <dbReference type="SAM" id="Phobius"/>
    </source>
</evidence>
<feature type="transmembrane region" description="Helical" evidence="1">
    <location>
        <begin position="71"/>
        <end position="96"/>
    </location>
</feature>